<evidence type="ECO:0000313" key="8">
    <source>
        <dbReference type="Proteomes" id="UP000243819"/>
    </source>
</evidence>
<dbReference type="EMBL" id="FOIF01000008">
    <property type="protein sequence ID" value="SES79363.1"/>
    <property type="molecule type" value="Genomic_DNA"/>
</dbReference>
<keyword evidence="8" id="KW-1185">Reference proteome</keyword>
<dbReference type="OrthoDB" id="2376965at2"/>
<protein>
    <submittedName>
        <fullName evidence="7">Flagellar biogenesis protein FliO</fullName>
    </submittedName>
</protein>
<evidence type="ECO:0000256" key="3">
    <source>
        <dbReference type="ARBA" id="ARBA00022692"/>
    </source>
</evidence>
<dbReference type="AlphaFoldDB" id="A0A1H9ZD00"/>
<comment type="subcellular location">
    <subcellularLocation>
        <location evidence="1">Cell membrane</location>
    </subcellularLocation>
</comment>
<feature type="transmembrane region" description="Helical" evidence="6">
    <location>
        <begin position="12"/>
        <end position="29"/>
    </location>
</feature>
<evidence type="ECO:0000256" key="6">
    <source>
        <dbReference type="SAM" id="Phobius"/>
    </source>
</evidence>
<keyword evidence="2" id="KW-1003">Cell membrane</keyword>
<keyword evidence="7" id="KW-0969">Cilium</keyword>
<gene>
    <name evidence="7" type="ORF">SAMN03080614_100830</name>
</gene>
<name>A0A1H9ZD00_9FIRM</name>
<keyword evidence="3 6" id="KW-0812">Transmembrane</keyword>
<evidence type="ECO:0000256" key="4">
    <source>
        <dbReference type="ARBA" id="ARBA00022989"/>
    </source>
</evidence>
<dbReference type="InterPro" id="IPR022781">
    <property type="entry name" value="Flagellar_biosynth_FliO"/>
</dbReference>
<dbReference type="Pfam" id="PF04347">
    <property type="entry name" value="FliO"/>
    <property type="match status" value="1"/>
</dbReference>
<evidence type="ECO:0000256" key="5">
    <source>
        <dbReference type="ARBA" id="ARBA00023136"/>
    </source>
</evidence>
<organism evidence="7 8">
    <name type="scientific">Anaerobranca gottschalkii DSM 13577</name>
    <dbReference type="NCBI Taxonomy" id="1120990"/>
    <lineage>
        <taxon>Bacteria</taxon>
        <taxon>Bacillati</taxon>
        <taxon>Bacillota</taxon>
        <taxon>Clostridia</taxon>
        <taxon>Eubacteriales</taxon>
        <taxon>Proteinivoracaceae</taxon>
        <taxon>Anaerobranca</taxon>
    </lineage>
</organism>
<sequence length="125" mass="14120">MGNQIKYMFQGFLFVLIFLGILVLTYYALRFINKKMSISSNNTMEVISGLPLSQNKGIYIIRILTNYYIVGLGDQITLLSQITDEQELEILKNIQSGGESIGTDFAKTLSEQFSKFSNSTRGEDQ</sequence>
<evidence type="ECO:0000256" key="1">
    <source>
        <dbReference type="ARBA" id="ARBA00004236"/>
    </source>
</evidence>
<dbReference type="Proteomes" id="UP000243819">
    <property type="component" value="Unassembled WGS sequence"/>
</dbReference>
<dbReference type="STRING" id="1120990.SAMN03080614_100830"/>
<dbReference type="RefSeq" id="WP_091349370.1">
    <property type="nucleotide sequence ID" value="NZ_FOIF01000008.1"/>
</dbReference>
<dbReference type="GO" id="GO:0044781">
    <property type="term" value="P:bacterial-type flagellum organization"/>
    <property type="evidence" value="ECO:0007669"/>
    <property type="project" value="InterPro"/>
</dbReference>
<keyword evidence="4 6" id="KW-1133">Transmembrane helix</keyword>
<evidence type="ECO:0000256" key="2">
    <source>
        <dbReference type="ARBA" id="ARBA00022475"/>
    </source>
</evidence>
<accession>A0A1H9ZD00</accession>
<keyword evidence="5 6" id="KW-0472">Membrane</keyword>
<keyword evidence="7" id="KW-0282">Flagellum</keyword>
<reference evidence="8" key="1">
    <citation type="submission" date="2016-10" db="EMBL/GenBank/DDBJ databases">
        <authorList>
            <person name="Varghese N."/>
            <person name="Submissions S."/>
        </authorList>
    </citation>
    <scope>NUCLEOTIDE SEQUENCE [LARGE SCALE GENOMIC DNA]</scope>
    <source>
        <strain evidence="8">DSM 13577</strain>
    </source>
</reference>
<evidence type="ECO:0000313" key="7">
    <source>
        <dbReference type="EMBL" id="SES79363.1"/>
    </source>
</evidence>
<keyword evidence="7" id="KW-0966">Cell projection</keyword>
<proteinExistence type="predicted"/>
<dbReference type="GO" id="GO:0016020">
    <property type="term" value="C:membrane"/>
    <property type="evidence" value="ECO:0007669"/>
    <property type="project" value="InterPro"/>
</dbReference>